<accession>A0ABD1RTS7</accession>
<evidence type="ECO:0000256" key="1">
    <source>
        <dbReference type="SAM" id="MobiDB-lite"/>
    </source>
</evidence>
<feature type="region of interest" description="Disordered" evidence="1">
    <location>
        <begin position="1"/>
        <end position="30"/>
    </location>
</feature>
<sequence>MDEDFDINSQLNSDSDDGSDSSSDSSDEDSIANIERDTITWLMYCRAAGSLVRQYIESSRRRIRRFPNARSGQVFMITDLEEDPNIAFCEFRMYPPMFVHFTHVLRDEYELQSGQDVDIYKQVGMFLFILAHGKGYRQVRTLFGHSLQTIHHYFGVVLRAVVKLGANIIKPKSDYNDSPPGSQTIPY</sequence>
<dbReference type="InterPro" id="IPR058353">
    <property type="entry name" value="DUF8040"/>
</dbReference>
<organism evidence="3 4">
    <name type="scientific">Abeliophyllum distichum</name>
    <dbReference type="NCBI Taxonomy" id="126358"/>
    <lineage>
        <taxon>Eukaryota</taxon>
        <taxon>Viridiplantae</taxon>
        <taxon>Streptophyta</taxon>
        <taxon>Embryophyta</taxon>
        <taxon>Tracheophyta</taxon>
        <taxon>Spermatophyta</taxon>
        <taxon>Magnoliopsida</taxon>
        <taxon>eudicotyledons</taxon>
        <taxon>Gunneridae</taxon>
        <taxon>Pentapetalae</taxon>
        <taxon>asterids</taxon>
        <taxon>lamiids</taxon>
        <taxon>Lamiales</taxon>
        <taxon>Oleaceae</taxon>
        <taxon>Forsythieae</taxon>
        <taxon>Abeliophyllum</taxon>
    </lineage>
</organism>
<feature type="domain" description="DUF8040" evidence="2">
    <location>
        <begin position="70"/>
        <end position="163"/>
    </location>
</feature>
<name>A0ABD1RTS7_9LAMI</name>
<dbReference type="EMBL" id="JBFOLK010000008">
    <property type="protein sequence ID" value="KAL2491826.1"/>
    <property type="molecule type" value="Genomic_DNA"/>
</dbReference>
<dbReference type="Proteomes" id="UP001604336">
    <property type="component" value="Unassembled WGS sequence"/>
</dbReference>
<reference evidence="4" key="1">
    <citation type="submission" date="2024-07" db="EMBL/GenBank/DDBJ databases">
        <title>Two chromosome-level genome assemblies of Korean endemic species Abeliophyllum distichum and Forsythia ovata (Oleaceae).</title>
        <authorList>
            <person name="Jang H."/>
        </authorList>
    </citation>
    <scope>NUCLEOTIDE SEQUENCE [LARGE SCALE GENOMIC DNA]</scope>
</reference>
<dbReference type="AlphaFoldDB" id="A0ABD1RTS7"/>
<feature type="compositionally biased region" description="Acidic residues" evidence="1">
    <location>
        <begin position="14"/>
        <end position="30"/>
    </location>
</feature>
<keyword evidence="4" id="KW-1185">Reference proteome</keyword>
<evidence type="ECO:0000259" key="2">
    <source>
        <dbReference type="Pfam" id="PF26138"/>
    </source>
</evidence>
<evidence type="ECO:0000313" key="3">
    <source>
        <dbReference type="EMBL" id="KAL2491826.1"/>
    </source>
</evidence>
<proteinExistence type="predicted"/>
<gene>
    <name evidence="3" type="ORF">Adt_27454</name>
</gene>
<evidence type="ECO:0000313" key="4">
    <source>
        <dbReference type="Proteomes" id="UP001604336"/>
    </source>
</evidence>
<dbReference type="Pfam" id="PF26138">
    <property type="entry name" value="DUF8040"/>
    <property type="match status" value="1"/>
</dbReference>
<comment type="caution">
    <text evidence="3">The sequence shown here is derived from an EMBL/GenBank/DDBJ whole genome shotgun (WGS) entry which is preliminary data.</text>
</comment>
<protein>
    <recommendedName>
        <fullName evidence="2">DUF8040 domain-containing protein</fullName>
    </recommendedName>
</protein>